<dbReference type="PANTHER" id="PTHR42872:SF3">
    <property type="entry name" value="PROTEIN-GLUTAMATE METHYLESTERASE_PROTEIN-GLUTAMINE GLUTAMINASE 1"/>
    <property type="match status" value="1"/>
</dbReference>
<dbReference type="Pfam" id="PF01339">
    <property type="entry name" value="CheB_methylest"/>
    <property type="match status" value="1"/>
</dbReference>
<evidence type="ECO:0000259" key="7">
    <source>
        <dbReference type="PROSITE" id="PS50110"/>
    </source>
</evidence>
<feature type="domain" description="CheB-type methylesterase" evidence="8">
    <location>
        <begin position="209"/>
        <end position="404"/>
    </location>
</feature>
<feature type="active site" evidence="4 5">
    <location>
        <position position="346"/>
    </location>
</feature>
<dbReference type="InterPro" id="IPR001789">
    <property type="entry name" value="Sig_transdc_resp-reg_receiver"/>
</dbReference>
<name>A0ABR6DHI2_9HYPH</name>
<comment type="function">
    <text evidence="4">Involved in chemotaxis. Part of a chemotaxis signal transduction system that modulates chemotaxis in response to various stimuli. Catalyzes the demethylation of specific methylglutamate residues introduced into the chemoreceptors (methyl-accepting chemotaxis proteins or MCP) by CheR. Also mediates the irreversible deamidation of specific glutamine residues to glutamic acid.</text>
</comment>
<keyword evidence="10" id="KW-1185">Reference proteome</keyword>
<dbReference type="PROSITE" id="PS50122">
    <property type="entry name" value="CHEB"/>
    <property type="match status" value="1"/>
</dbReference>
<dbReference type="CDD" id="cd17541">
    <property type="entry name" value="REC_CheB-like"/>
    <property type="match status" value="1"/>
</dbReference>
<dbReference type="Gene3D" id="3.40.50.2300">
    <property type="match status" value="1"/>
</dbReference>
<evidence type="ECO:0000256" key="1">
    <source>
        <dbReference type="ARBA" id="ARBA00022500"/>
    </source>
</evidence>
<feature type="active site" evidence="4 5">
    <location>
        <position position="250"/>
    </location>
</feature>
<dbReference type="InterPro" id="IPR000673">
    <property type="entry name" value="Sig_transdc_resp-reg_Me-estase"/>
</dbReference>
<dbReference type="Pfam" id="PF00072">
    <property type="entry name" value="Response_reg"/>
    <property type="match status" value="1"/>
</dbReference>
<protein>
    <recommendedName>
        <fullName evidence="4">Protein-glutamate methylesterase/protein-glutamine glutaminase</fullName>
        <ecNumber evidence="4">3.1.1.61</ecNumber>
        <ecNumber evidence="4">3.5.1.44</ecNumber>
    </recommendedName>
</protein>
<proteinExistence type="inferred from homology"/>
<comment type="catalytic activity">
    <reaction evidence="4">
        <text>L-glutaminyl-[protein] + H2O = L-glutamyl-[protein] + NH4(+)</text>
        <dbReference type="Rhea" id="RHEA:16441"/>
        <dbReference type="Rhea" id="RHEA-COMP:10207"/>
        <dbReference type="Rhea" id="RHEA-COMP:10208"/>
        <dbReference type="ChEBI" id="CHEBI:15377"/>
        <dbReference type="ChEBI" id="CHEBI:28938"/>
        <dbReference type="ChEBI" id="CHEBI:29973"/>
        <dbReference type="ChEBI" id="CHEBI:30011"/>
        <dbReference type="EC" id="3.5.1.44"/>
    </reaction>
</comment>
<evidence type="ECO:0000313" key="9">
    <source>
        <dbReference type="EMBL" id="MBA9064794.1"/>
    </source>
</evidence>
<dbReference type="NCBIfam" id="NF001965">
    <property type="entry name" value="PRK00742.1"/>
    <property type="match status" value="1"/>
</dbReference>
<dbReference type="GO" id="GO:0008984">
    <property type="term" value="F:protein-glutamate methylesterase activity"/>
    <property type="evidence" value="ECO:0007669"/>
    <property type="project" value="UniProtKB-EC"/>
</dbReference>
<sequence>MALSPAVAPLRTPTTPSTTASATTIRVLVADDSAVVRGLVARWIGEAGFELVGTASNGRIALELMAKHDPDVVLLDIEMPELDGTTALPRMLAMSPSVQVVMMSTLTTRNADISLKCLALGAVDYIAKPESSRGVTTSDTFRVELIERVRVFGSARARSRRPAFGHVPATPHAPAGPAVGHHAPAVVAHPAPAAARPATPFTLRPKVRNRTQPRALLIGSSTGGPRAVGEMLEGIGSAALRRLPVLIVQHMPPIFTAVFAEHLATRTGLPAAEGKADERVEPGRIYVAPGGRHMGLAAAAGGPIIKLTDGPPVNFCRPAVDVLFKDAAVVFGAATATVILTGMGSDGTNGARALTEAGGPVLAQDEATSTVWGMPGSVARAGLAEAVLPLPELATALRAMITGQPA</sequence>
<reference evidence="9 10" key="1">
    <citation type="submission" date="2020-08" db="EMBL/GenBank/DDBJ databases">
        <title>Genomic Encyclopedia of Type Strains, Phase IV (KMG-IV): sequencing the most valuable type-strain genomes for metagenomic binning, comparative biology and taxonomic classification.</title>
        <authorList>
            <person name="Goeker M."/>
        </authorList>
    </citation>
    <scope>NUCLEOTIDE SEQUENCE [LARGE SCALE GENOMIC DNA]</scope>
    <source>
        <strain evidence="9 10">DSM 5686</strain>
    </source>
</reference>
<dbReference type="GeneID" id="96605834"/>
<evidence type="ECO:0000256" key="3">
    <source>
        <dbReference type="ARBA" id="ARBA00048267"/>
    </source>
</evidence>
<dbReference type="EC" id="3.1.1.61" evidence="4"/>
<dbReference type="RefSeq" id="WP_043386917.1">
    <property type="nucleotide sequence ID" value="NZ_CP155000.1"/>
</dbReference>
<accession>A0ABR6DHI2</accession>
<feature type="domain" description="Response regulatory" evidence="7">
    <location>
        <begin position="26"/>
        <end position="143"/>
    </location>
</feature>
<dbReference type="InterPro" id="IPR008248">
    <property type="entry name" value="CheB-like"/>
</dbReference>
<dbReference type="PROSITE" id="PS50110">
    <property type="entry name" value="RESPONSE_REGULATORY"/>
    <property type="match status" value="1"/>
</dbReference>
<dbReference type="CDD" id="cd16432">
    <property type="entry name" value="CheB_Rec"/>
    <property type="match status" value="1"/>
</dbReference>
<feature type="modified residue" description="4-aspartylphosphate" evidence="4 6">
    <location>
        <position position="76"/>
    </location>
</feature>
<dbReference type="InterPro" id="IPR011006">
    <property type="entry name" value="CheY-like_superfamily"/>
</dbReference>
<gene>
    <name evidence="4" type="primary">cheB</name>
    <name evidence="9" type="ORF">GGQ91_004200</name>
</gene>
<keyword evidence="2 4" id="KW-0378">Hydrolase</keyword>
<evidence type="ECO:0000256" key="6">
    <source>
        <dbReference type="PROSITE-ProRule" id="PRU00169"/>
    </source>
</evidence>
<dbReference type="SUPFAM" id="SSF52172">
    <property type="entry name" value="CheY-like"/>
    <property type="match status" value="1"/>
</dbReference>
<evidence type="ECO:0000256" key="2">
    <source>
        <dbReference type="ARBA" id="ARBA00022801"/>
    </source>
</evidence>
<dbReference type="EMBL" id="JACJIM010000006">
    <property type="protein sequence ID" value="MBA9064794.1"/>
    <property type="molecule type" value="Genomic_DNA"/>
</dbReference>
<comment type="PTM">
    <text evidence="4">Phosphorylated by CheA. Phosphorylation of the N-terminal regulatory domain activates the methylesterase activity.</text>
</comment>
<dbReference type="Gene3D" id="3.40.50.180">
    <property type="entry name" value="Methylesterase CheB, C-terminal domain"/>
    <property type="match status" value="1"/>
</dbReference>
<comment type="catalytic activity">
    <reaction evidence="3 4">
        <text>[protein]-L-glutamate 5-O-methyl ester + H2O = L-glutamyl-[protein] + methanol + H(+)</text>
        <dbReference type="Rhea" id="RHEA:23236"/>
        <dbReference type="Rhea" id="RHEA-COMP:10208"/>
        <dbReference type="Rhea" id="RHEA-COMP:10311"/>
        <dbReference type="ChEBI" id="CHEBI:15377"/>
        <dbReference type="ChEBI" id="CHEBI:15378"/>
        <dbReference type="ChEBI" id="CHEBI:17790"/>
        <dbReference type="ChEBI" id="CHEBI:29973"/>
        <dbReference type="ChEBI" id="CHEBI:82795"/>
        <dbReference type="EC" id="3.1.1.61"/>
    </reaction>
</comment>
<comment type="domain">
    <text evidence="4">Contains a C-terminal catalytic domain, and an N-terminal region which modulates catalytic activity.</text>
</comment>
<comment type="similarity">
    <text evidence="4">Belongs to the CheB family.</text>
</comment>
<comment type="caution">
    <text evidence="9">The sequence shown here is derived from an EMBL/GenBank/DDBJ whole genome shotgun (WGS) entry which is preliminary data.</text>
</comment>
<dbReference type="EC" id="3.5.1.44" evidence="4"/>
<keyword evidence="4 6" id="KW-0597">Phosphoprotein</keyword>
<evidence type="ECO:0000256" key="4">
    <source>
        <dbReference type="HAMAP-Rule" id="MF_00099"/>
    </source>
</evidence>
<dbReference type="PIRSF" id="PIRSF000876">
    <property type="entry name" value="RR_chemtxs_CheB"/>
    <property type="match status" value="1"/>
</dbReference>
<dbReference type="SMART" id="SM00448">
    <property type="entry name" value="REC"/>
    <property type="match status" value="1"/>
</dbReference>
<dbReference type="PANTHER" id="PTHR42872">
    <property type="entry name" value="PROTEIN-GLUTAMATE METHYLESTERASE/PROTEIN-GLUTAMINE GLUTAMINASE"/>
    <property type="match status" value="1"/>
</dbReference>
<dbReference type="Proteomes" id="UP000565455">
    <property type="component" value="Unassembled WGS sequence"/>
</dbReference>
<evidence type="ECO:0000256" key="5">
    <source>
        <dbReference type="PROSITE-ProRule" id="PRU00050"/>
    </source>
</evidence>
<organism evidence="9 10">
    <name type="scientific">Methylobacterium fujisawaense</name>
    <dbReference type="NCBI Taxonomy" id="107400"/>
    <lineage>
        <taxon>Bacteria</taxon>
        <taxon>Pseudomonadati</taxon>
        <taxon>Pseudomonadota</taxon>
        <taxon>Alphaproteobacteria</taxon>
        <taxon>Hyphomicrobiales</taxon>
        <taxon>Methylobacteriaceae</taxon>
        <taxon>Methylobacterium</taxon>
    </lineage>
</organism>
<keyword evidence="1 4" id="KW-0145">Chemotaxis</keyword>
<evidence type="ECO:0000313" key="10">
    <source>
        <dbReference type="Proteomes" id="UP000565455"/>
    </source>
</evidence>
<comment type="subcellular location">
    <subcellularLocation>
        <location evidence="4">Cytoplasm</location>
    </subcellularLocation>
</comment>
<evidence type="ECO:0000259" key="8">
    <source>
        <dbReference type="PROSITE" id="PS50122"/>
    </source>
</evidence>
<keyword evidence="4" id="KW-0963">Cytoplasm</keyword>
<dbReference type="SUPFAM" id="SSF52738">
    <property type="entry name" value="Methylesterase CheB, C-terminal domain"/>
    <property type="match status" value="1"/>
</dbReference>
<dbReference type="HAMAP" id="MF_00099">
    <property type="entry name" value="CheB_chemtxs"/>
    <property type="match status" value="1"/>
</dbReference>
<feature type="active site" evidence="4 5">
    <location>
        <position position="221"/>
    </location>
</feature>
<dbReference type="InterPro" id="IPR035909">
    <property type="entry name" value="CheB_C"/>
</dbReference>